<dbReference type="Proteomes" id="UP000324800">
    <property type="component" value="Unassembled WGS sequence"/>
</dbReference>
<keyword evidence="1" id="KW-0472">Membrane</keyword>
<keyword evidence="2" id="KW-0732">Signal</keyword>
<evidence type="ECO:0000313" key="4">
    <source>
        <dbReference type="Proteomes" id="UP000324800"/>
    </source>
</evidence>
<feature type="transmembrane region" description="Helical" evidence="1">
    <location>
        <begin position="35"/>
        <end position="57"/>
    </location>
</feature>
<dbReference type="AlphaFoldDB" id="A0A5J4VVQ6"/>
<keyword evidence="1" id="KW-1133">Transmembrane helix</keyword>
<organism evidence="3 4">
    <name type="scientific">Streblomastix strix</name>
    <dbReference type="NCBI Taxonomy" id="222440"/>
    <lineage>
        <taxon>Eukaryota</taxon>
        <taxon>Metamonada</taxon>
        <taxon>Preaxostyla</taxon>
        <taxon>Oxymonadida</taxon>
        <taxon>Streblomastigidae</taxon>
        <taxon>Streblomastix</taxon>
    </lineage>
</organism>
<accession>A0A5J4VVQ6</accession>
<evidence type="ECO:0000256" key="1">
    <source>
        <dbReference type="SAM" id="Phobius"/>
    </source>
</evidence>
<comment type="caution">
    <text evidence="3">The sequence shown here is derived from an EMBL/GenBank/DDBJ whole genome shotgun (WGS) entry which is preliminary data.</text>
</comment>
<gene>
    <name evidence="3" type="ORF">EZS28_017857</name>
</gene>
<protein>
    <submittedName>
        <fullName evidence="3">Uncharacterized protein</fullName>
    </submittedName>
</protein>
<feature type="signal peptide" evidence="2">
    <location>
        <begin position="1"/>
        <end position="19"/>
    </location>
</feature>
<proteinExistence type="predicted"/>
<keyword evidence="1" id="KW-0812">Transmembrane</keyword>
<dbReference type="EMBL" id="SNRW01004723">
    <property type="protein sequence ID" value="KAA6386618.1"/>
    <property type="molecule type" value="Genomic_DNA"/>
</dbReference>
<evidence type="ECO:0000256" key="2">
    <source>
        <dbReference type="SAM" id="SignalP"/>
    </source>
</evidence>
<reference evidence="3 4" key="1">
    <citation type="submission" date="2019-03" db="EMBL/GenBank/DDBJ databases">
        <title>Single cell metagenomics reveals metabolic interactions within the superorganism composed of flagellate Streblomastix strix and complex community of Bacteroidetes bacteria on its surface.</title>
        <authorList>
            <person name="Treitli S.C."/>
            <person name="Kolisko M."/>
            <person name="Husnik F."/>
            <person name="Keeling P."/>
            <person name="Hampl V."/>
        </authorList>
    </citation>
    <scope>NUCLEOTIDE SEQUENCE [LARGE SCALE GENOMIC DNA]</scope>
    <source>
        <strain evidence="3">ST1C</strain>
    </source>
</reference>
<evidence type="ECO:0000313" key="3">
    <source>
        <dbReference type="EMBL" id="KAA6386618.1"/>
    </source>
</evidence>
<name>A0A5J4VVQ6_9EUKA</name>
<feature type="chain" id="PRO_5023919186" evidence="2">
    <location>
        <begin position="20"/>
        <end position="85"/>
    </location>
</feature>
<sequence>MAILVFFSILAVLNFATEAKIQWKDLNWSLSVGQIVGIAVGCSAFIILIIIILVLCYKRMLCFSLIRYASECDVSQESFNQSTEP</sequence>